<keyword evidence="2" id="KW-1185">Reference proteome</keyword>
<reference evidence="1" key="2">
    <citation type="journal article" date="2020" name="Nat. Commun.">
        <title>Large-scale genome sequencing of mycorrhizal fungi provides insights into the early evolution of symbiotic traits.</title>
        <authorList>
            <person name="Miyauchi S."/>
            <person name="Kiss E."/>
            <person name="Kuo A."/>
            <person name="Drula E."/>
            <person name="Kohler A."/>
            <person name="Sanchez-Garcia M."/>
            <person name="Morin E."/>
            <person name="Andreopoulos B."/>
            <person name="Barry K.W."/>
            <person name="Bonito G."/>
            <person name="Buee M."/>
            <person name="Carver A."/>
            <person name="Chen C."/>
            <person name="Cichocki N."/>
            <person name="Clum A."/>
            <person name="Culley D."/>
            <person name="Crous P.W."/>
            <person name="Fauchery L."/>
            <person name="Girlanda M."/>
            <person name="Hayes R.D."/>
            <person name="Keri Z."/>
            <person name="LaButti K."/>
            <person name="Lipzen A."/>
            <person name="Lombard V."/>
            <person name="Magnuson J."/>
            <person name="Maillard F."/>
            <person name="Murat C."/>
            <person name="Nolan M."/>
            <person name="Ohm R.A."/>
            <person name="Pangilinan J."/>
            <person name="Pereira M.F."/>
            <person name="Perotto S."/>
            <person name="Peter M."/>
            <person name="Pfister S."/>
            <person name="Riley R."/>
            <person name="Sitrit Y."/>
            <person name="Stielow J.B."/>
            <person name="Szollosi G."/>
            <person name="Zifcakova L."/>
            <person name="Stursova M."/>
            <person name="Spatafora J.W."/>
            <person name="Tedersoo L."/>
            <person name="Vaario L.M."/>
            <person name="Yamada A."/>
            <person name="Yan M."/>
            <person name="Wang P."/>
            <person name="Xu J."/>
            <person name="Bruns T."/>
            <person name="Baldrian P."/>
            <person name="Vilgalys R."/>
            <person name="Dunand C."/>
            <person name="Henrissat B."/>
            <person name="Grigoriev I.V."/>
            <person name="Hibbett D."/>
            <person name="Nagy L.G."/>
            <person name="Martin F.M."/>
        </authorList>
    </citation>
    <scope>NUCLEOTIDE SEQUENCE</scope>
    <source>
        <strain evidence="1">BED1</strain>
    </source>
</reference>
<dbReference type="AlphaFoldDB" id="A0AAD4GIT4"/>
<comment type="caution">
    <text evidence="1">The sequence shown here is derived from an EMBL/GenBank/DDBJ whole genome shotgun (WGS) entry which is preliminary data.</text>
</comment>
<evidence type="ECO:0000313" key="2">
    <source>
        <dbReference type="Proteomes" id="UP001194468"/>
    </source>
</evidence>
<sequence length="210" mass="23585">MSGLDALLLNPALHDYLAIIKGARNGFVYGIKVRFPHALIMAILFGRGDWKTRSRVIYQATKQHALNLAKFVSLYKILLLLQKRASGGKERSADTFIAGLIGGYVVFGDRTAVNEQIVLYVVSRVVASFLPRAGVPYSKVPLPDGSTLARPIPPDPRYFSVFAALAWGAVMWLFKHRGESIQPGMFNSMTYLYRDSEVWENLRTLLWHNQ</sequence>
<dbReference type="EMBL" id="WHUW01000005">
    <property type="protein sequence ID" value="KAF8446173.1"/>
    <property type="molecule type" value="Genomic_DNA"/>
</dbReference>
<reference evidence="1" key="1">
    <citation type="submission" date="2019-10" db="EMBL/GenBank/DDBJ databases">
        <authorList>
            <consortium name="DOE Joint Genome Institute"/>
            <person name="Kuo A."/>
            <person name="Miyauchi S."/>
            <person name="Kiss E."/>
            <person name="Drula E."/>
            <person name="Kohler A."/>
            <person name="Sanchez-Garcia M."/>
            <person name="Andreopoulos B."/>
            <person name="Barry K.W."/>
            <person name="Bonito G."/>
            <person name="Buee M."/>
            <person name="Carver A."/>
            <person name="Chen C."/>
            <person name="Cichocki N."/>
            <person name="Clum A."/>
            <person name="Culley D."/>
            <person name="Crous P.W."/>
            <person name="Fauchery L."/>
            <person name="Girlanda M."/>
            <person name="Hayes R."/>
            <person name="Keri Z."/>
            <person name="LaButti K."/>
            <person name="Lipzen A."/>
            <person name="Lombard V."/>
            <person name="Magnuson J."/>
            <person name="Maillard F."/>
            <person name="Morin E."/>
            <person name="Murat C."/>
            <person name="Nolan M."/>
            <person name="Ohm R."/>
            <person name="Pangilinan J."/>
            <person name="Pereira M."/>
            <person name="Perotto S."/>
            <person name="Peter M."/>
            <person name="Riley R."/>
            <person name="Sitrit Y."/>
            <person name="Stielow B."/>
            <person name="Szollosi G."/>
            <person name="Zifcakova L."/>
            <person name="Stursova M."/>
            <person name="Spatafora J.W."/>
            <person name="Tedersoo L."/>
            <person name="Vaario L.-M."/>
            <person name="Yamada A."/>
            <person name="Yan M."/>
            <person name="Wang P."/>
            <person name="Xu J."/>
            <person name="Bruns T."/>
            <person name="Baldrian P."/>
            <person name="Vilgalys R."/>
            <person name="Henrissat B."/>
            <person name="Grigoriev I.V."/>
            <person name="Hibbett D."/>
            <person name="Nagy L.G."/>
            <person name="Martin F.M."/>
        </authorList>
    </citation>
    <scope>NUCLEOTIDE SEQUENCE</scope>
    <source>
        <strain evidence="1">BED1</strain>
    </source>
</reference>
<dbReference type="PANTHER" id="PTHR15460">
    <property type="entry name" value="PEROXISOMAL MEMBRANE PROTEIN 4"/>
    <property type="match status" value="1"/>
</dbReference>
<dbReference type="InterPro" id="IPR019531">
    <property type="entry name" value="Pmp4"/>
</dbReference>
<gene>
    <name evidence="1" type="ORF">L210DRAFT_3642440</name>
</gene>
<evidence type="ECO:0000313" key="1">
    <source>
        <dbReference type="EMBL" id="KAF8446173.1"/>
    </source>
</evidence>
<accession>A0AAD4GIT4</accession>
<proteinExistence type="predicted"/>
<dbReference type="PANTHER" id="PTHR15460:SF3">
    <property type="entry name" value="PEROXISOMAL MEMBRANE PROTEIN 4"/>
    <property type="match status" value="1"/>
</dbReference>
<name>A0AAD4GIT4_BOLED</name>
<protein>
    <submittedName>
        <fullName evidence="1">Peroxisomal membrane protein 4</fullName>
    </submittedName>
</protein>
<dbReference type="PIRSF" id="PIRSF013674">
    <property type="entry name" value="PXMP4"/>
    <property type="match status" value="1"/>
</dbReference>
<dbReference type="GO" id="GO:0005778">
    <property type="term" value="C:peroxisomal membrane"/>
    <property type="evidence" value="ECO:0007669"/>
    <property type="project" value="TreeGrafter"/>
</dbReference>
<dbReference type="Proteomes" id="UP001194468">
    <property type="component" value="Unassembled WGS sequence"/>
</dbReference>
<organism evidence="1 2">
    <name type="scientific">Boletus edulis BED1</name>
    <dbReference type="NCBI Taxonomy" id="1328754"/>
    <lineage>
        <taxon>Eukaryota</taxon>
        <taxon>Fungi</taxon>
        <taxon>Dikarya</taxon>
        <taxon>Basidiomycota</taxon>
        <taxon>Agaricomycotina</taxon>
        <taxon>Agaricomycetes</taxon>
        <taxon>Agaricomycetidae</taxon>
        <taxon>Boletales</taxon>
        <taxon>Boletineae</taxon>
        <taxon>Boletaceae</taxon>
        <taxon>Boletoideae</taxon>
        <taxon>Boletus</taxon>
    </lineage>
</organism>
<dbReference type="Pfam" id="PF02466">
    <property type="entry name" value="Tim17"/>
    <property type="match status" value="1"/>
</dbReference>